<dbReference type="EMBL" id="FMTL01000001">
    <property type="protein sequence ID" value="SCW51999.1"/>
    <property type="molecule type" value="Genomic_DNA"/>
</dbReference>
<evidence type="ECO:0000313" key="2">
    <source>
        <dbReference type="EMBL" id="SCW51999.1"/>
    </source>
</evidence>
<comment type="caution">
    <text evidence="2">The sequence shown here is derived from an EMBL/GenBank/DDBJ whole genome shotgun (WGS) entry which is preliminary data.</text>
</comment>
<evidence type="ECO:0000313" key="3">
    <source>
        <dbReference type="Proteomes" id="UP000242418"/>
    </source>
</evidence>
<dbReference type="RefSeq" id="WP_090250934.1">
    <property type="nucleotide sequence ID" value="NZ_FMTL01000001.1"/>
</dbReference>
<comment type="similarity">
    <text evidence="1">Belongs to the bacterial solute-binding protein 3 family.</text>
</comment>
<dbReference type="Gene3D" id="3.40.190.10">
    <property type="entry name" value="Periplasmic binding protein-like II"/>
    <property type="match status" value="2"/>
</dbReference>
<dbReference type="PANTHER" id="PTHR35936:SF25">
    <property type="entry name" value="ABC TRANSPORTER SUBSTRATE-BINDING PROTEIN"/>
    <property type="match status" value="1"/>
</dbReference>
<dbReference type="PANTHER" id="PTHR35936">
    <property type="entry name" value="MEMBRANE-BOUND LYTIC MUREIN TRANSGLYCOSYLASE F"/>
    <property type="match status" value="1"/>
</dbReference>
<dbReference type="SUPFAM" id="SSF53850">
    <property type="entry name" value="Periplasmic binding protein-like II"/>
    <property type="match status" value="1"/>
</dbReference>
<evidence type="ECO:0000256" key="1">
    <source>
        <dbReference type="ARBA" id="ARBA00010333"/>
    </source>
</evidence>
<name>A0AB37ZAY9_9PSED</name>
<dbReference type="Proteomes" id="UP000242418">
    <property type="component" value="Unassembled WGS sequence"/>
</dbReference>
<gene>
    <name evidence="2" type="ORF">SAMN05216370_1877</name>
</gene>
<keyword evidence="3" id="KW-1185">Reference proteome</keyword>
<accession>A0AB37ZAY9</accession>
<sequence>MRLCIILVCWLYSVVALAEPLRVGLENHDYYPYYKALEGQAYDGYCIALLQAFAKHEGLELELRPQPVNRLYRNMLGEHSLDLLFPDNPAWPRKARDGQPLYYSQAVVEIVDATVVRREQLAQGLNAIKRVGIVRGFTAEAWQPLLDQHSIELVEVQDIQSLIRMLERGRLDAIYANPQVVEHHMQLLGIAPQQLQRDPQLPQITTSFHLSSYRYAQLIKRFDHFLIEQAPMLNQLRQQFGLP</sequence>
<reference evidence="2 3" key="1">
    <citation type="submission" date="2016-10" db="EMBL/GenBank/DDBJ databases">
        <authorList>
            <person name="Varghese N."/>
            <person name="Submissions S."/>
        </authorList>
    </citation>
    <scope>NUCLEOTIDE SEQUENCE [LARGE SCALE GENOMIC DNA]</scope>
    <source>
        <strain evidence="2 3">DSM 17833</strain>
    </source>
</reference>
<proteinExistence type="inferred from homology"/>
<organism evidence="2 3">
    <name type="scientific">Pseudomonas peli</name>
    <dbReference type="NCBI Taxonomy" id="592361"/>
    <lineage>
        <taxon>Bacteria</taxon>
        <taxon>Pseudomonadati</taxon>
        <taxon>Pseudomonadota</taxon>
        <taxon>Gammaproteobacteria</taxon>
        <taxon>Pseudomonadales</taxon>
        <taxon>Pseudomonadaceae</taxon>
        <taxon>Pseudomonas</taxon>
    </lineage>
</organism>
<protein>
    <submittedName>
        <fullName evidence="2">ABC-type amino acid transport substrate-binding protein</fullName>
    </submittedName>
</protein>
<dbReference type="AlphaFoldDB" id="A0AB37ZAY9"/>